<protein>
    <submittedName>
        <fullName evidence="1">Helix-turn-helix domain-containing protein</fullName>
    </submittedName>
</protein>
<gene>
    <name evidence="1" type="ORF">GCM10023116_21210</name>
</gene>
<dbReference type="Proteomes" id="UP001500604">
    <property type="component" value="Unassembled WGS sequence"/>
</dbReference>
<accession>A0ABP8V3H5</accession>
<dbReference type="InterPro" id="IPR036388">
    <property type="entry name" value="WH-like_DNA-bd_sf"/>
</dbReference>
<evidence type="ECO:0000313" key="2">
    <source>
        <dbReference type="Proteomes" id="UP001500604"/>
    </source>
</evidence>
<dbReference type="InterPro" id="IPR017162">
    <property type="entry name" value="UCP037266"/>
</dbReference>
<name>A0ABP8V3H5_9GAMM</name>
<reference evidence="2" key="1">
    <citation type="journal article" date="2019" name="Int. J. Syst. Evol. Microbiol.">
        <title>The Global Catalogue of Microorganisms (GCM) 10K type strain sequencing project: providing services to taxonomists for standard genome sequencing and annotation.</title>
        <authorList>
            <consortium name="The Broad Institute Genomics Platform"/>
            <consortium name="The Broad Institute Genome Sequencing Center for Infectious Disease"/>
            <person name="Wu L."/>
            <person name="Ma J."/>
        </authorList>
    </citation>
    <scope>NUCLEOTIDE SEQUENCE [LARGE SCALE GENOMIC DNA]</scope>
    <source>
        <strain evidence="2">JCM 17805</strain>
    </source>
</reference>
<organism evidence="1 2">
    <name type="scientific">Kistimonas scapharcae</name>
    <dbReference type="NCBI Taxonomy" id="1036133"/>
    <lineage>
        <taxon>Bacteria</taxon>
        <taxon>Pseudomonadati</taxon>
        <taxon>Pseudomonadota</taxon>
        <taxon>Gammaproteobacteria</taxon>
        <taxon>Oceanospirillales</taxon>
        <taxon>Endozoicomonadaceae</taxon>
        <taxon>Kistimonas</taxon>
    </lineage>
</organism>
<dbReference type="EMBL" id="BAABFL010000320">
    <property type="protein sequence ID" value="GAA4649840.1"/>
    <property type="molecule type" value="Genomic_DNA"/>
</dbReference>
<proteinExistence type="predicted"/>
<sequence>MALNSTLCRHLALAWLIDTMEHPNVPNLQARTGWPRRTLQDAIKRLPAWGITVEYVQDYHASESGFRGQQHNAGYYVLRDWGMYRREWVKKHLADVFDSVELAFCE</sequence>
<comment type="caution">
    <text evidence="1">The sequence shown here is derived from an EMBL/GenBank/DDBJ whole genome shotgun (WGS) entry which is preliminary data.</text>
</comment>
<dbReference type="RefSeq" id="WP_345195851.1">
    <property type="nucleotide sequence ID" value="NZ_BAABFL010000320.1"/>
</dbReference>
<dbReference type="Gene3D" id="1.10.10.10">
    <property type="entry name" value="Winged helix-like DNA-binding domain superfamily/Winged helix DNA-binding domain"/>
    <property type="match status" value="1"/>
</dbReference>
<keyword evidence="2" id="KW-1185">Reference proteome</keyword>
<dbReference type="Pfam" id="PF09904">
    <property type="entry name" value="HTH_43"/>
    <property type="match status" value="1"/>
</dbReference>
<evidence type="ECO:0000313" key="1">
    <source>
        <dbReference type="EMBL" id="GAA4649840.1"/>
    </source>
</evidence>